<gene>
    <name evidence="3" type="ORF">CAEBREN_23604</name>
</gene>
<feature type="domain" description="Tyrosine-protein phosphatase" evidence="2">
    <location>
        <begin position="16"/>
        <end position="309"/>
    </location>
</feature>
<dbReference type="InterPro" id="IPR000242">
    <property type="entry name" value="PTP_cat"/>
</dbReference>
<evidence type="ECO:0000313" key="3">
    <source>
        <dbReference type="EMBL" id="EGT31391.1"/>
    </source>
</evidence>
<evidence type="ECO:0000313" key="4">
    <source>
        <dbReference type="Proteomes" id="UP000008068"/>
    </source>
</evidence>
<proteinExistence type="predicted"/>
<dbReference type="OMA" id="VEPEYEN"/>
<dbReference type="Gene3D" id="3.90.190.10">
    <property type="entry name" value="Protein tyrosine phosphatase superfamily"/>
    <property type="match status" value="1"/>
</dbReference>
<dbReference type="GO" id="GO:0004725">
    <property type="term" value="F:protein tyrosine phosphatase activity"/>
    <property type="evidence" value="ECO:0007669"/>
    <property type="project" value="InterPro"/>
</dbReference>
<dbReference type="HOGENOM" id="CLU_712186_0_0_1"/>
<name>G0MJ25_CAEBE</name>
<dbReference type="EMBL" id="GL379796">
    <property type="protein sequence ID" value="EGT31391.1"/>
    <property type="molecule type" value="Genomic_DNA"/>
</dbReference>
<evidence type="ECO:0000256" key="1">
    <source>
        <dbReference type="SAM" id="MobiDB-lite"/>
    </source>
</evidence>
<dbReference type="STRING" id="135651.G0MJ25"/>
<dbReference type="SUPFAM" id="SSF52799">
    <property type="entry name" value="(Phosphotyrosine protein) phosphatases II"/>
    <property type="match status" value="1"/>
</dbReference>
<feature type="region of interest" description="Disordered" evidence="1">
    <location>
        <begin position="373"/>
        <end position="396"/>
    </location>
</feature>
<sequence length="396" mass="47046">MPLTYHEKLVLKMLMLEKQHAEVPIFQKLVRNAERAEEESPDERERRYRKLMTRPQTDEDNAGRPIRITPYPGLKTMLTFPSLMVNFPKITQPYILTPSDILIYDAYHYWKMIHEQKPNILIQMASEEHAAHVFYPIVADEKKKIGNYHVLCESVTETNLYIRRDYKLSHHRYYEGASRQRNDEGTDSHRLIHIQYLHWSHPDDLMNPTDVKKLFEFYEYLCDNQLLVTTSERPTEPVPNRTATTSCPILMGSASIFAIIDAVNRMLNVEHKNYQPCIEKDLSKFFIKGFKGLQSPNEILLIYKVLFLILEKDDRSWKSQRECVRKYFESWKNHKVINYKKFLTSGDWCPWEFWVRRQIRRMRESEEVGSGATYQYQPSYDPPEPVLPPLSTDFLD</sequence>
<dbReference type="Pfam" id="PF00102">
    <property type="entry name" value="Y_phosphatase"/>
    <property type="match status" value="1"/>
</dbReference>
<evidence type="ECO:0000259" key="2">
    <source>
        <dbReference type="PROSITE" id="PS50055"/>
    </source>
</evidence>
<dbReference type="InParanoid" id="G0MJ25"/>
<dbReference type="PROSITE" id="PS50055">
    <property type="entry name" value="TYR_PHOSPHATASE_PTP"/>
    <property type="match status" value="1"/>
</dbReference>
<keyword evidence="4" id="KW-1185">Reference proteome</keyword>
<dbReference type="Proteomes" id="UP000008068">
    <property type="component" value="Unassembled WGS sequence"/>
</dbReference>
<dbReference type="InterPro" id="IPR029021">
    <property type="entry name" value="Prot-tyrosine_phosphatase-like"/>
</dbReference>
<organism evidence="4">
    <name type="scientific">Caenorhabditis brenneri</name>
    <name type="common">Nematode worm</name>
    <dbReference type="NCBI Taxonomy" id="135651"/>
    <lineage>
        <taxon>Eukaryota</taxon>
        <taxon>Metazoa</taxon>
        <taxon>Ecdysozoa</taxon>
        <taxon>Nematoda</taxon>
        <taxon>Chromadorea</taxon>
        <taxon>Rhabditida</taxon>
        <taxon>Rhabditina</taxon>
        <taxon>Rhabditomorpha</taxon>
        <taxon>Rhabditoidea</taxon>
        <taxon>Rhabditidae</taxon>
        <taxon>Peloderinae</taxon>
        <taxon>Caenorhabditis</taxon>
    </lineage>
</organism>
<protein>
    <recommendedName>
        <fullName evidence="2">Tyrosine-protein phosphatase domain-containing protein</fullName>
    </recommendedName>
</protein>
<reference evidence="4" key="1">
    <citation type="submission" date="2011-07" db="EMBL/GenBank/DDBJ databases">
        <authorList>
            <consortium name="Caenorhabditis brenneri Sequencing and Analysis Consortium"/>
            <person name="Wilson R.K."/>
        </authorList>
    </citation>
    <scope>NUCLEOTIDE SEQUENCE [LARGE SCALE GENOMIC DNA]</scope>
    <source>
        <strain evidence="4">PB2801</strain>
    </source>
</reference>
<dbReference type="AlphaFoldDB" id="G0MJ25"/>
<accession>G0MJ25</accession>